<feature type="non-terminal residue" evidence="2">
    <location>
        <position position="207"/>
    </location>
</feature>
<sequence length="207" mass="22823">MPLSGRQWLQGLLACSCWACSQAKTVMGIAGGSDYQLVSTFCFTFPDARPGEKQANGHIHSQTIVSTNSHKFLVLNQTELQQGLPCEELVRRAKVIEPLSERTKEVIAYDLTLNVEPSMNRQHIAAVIARCGETINAEYIVEFTNPGGYSEEHFACSEQGLLESYIWFSVLGIALAPPFGSALRVLHRRQAHNDVSAIFFTGAVFFG</sequence>
<organism evidence="2 3">
    <name type="scientific">Prorocentrum cordatum</name>
    <dbReference type="NCBI Taxonomy" id="2364126"/>
    <lineage>
        <taxon>Eukaryota</taxon>
        <taxon>Sar</taxon>
        <taxon>Alveolata</taxon>
        <taxon>Dinophyceae</taxon>
        <taxon>Prorocentrales</taxon>
        <taxon>Prorocentraceae</taxon>
        <taxon>Prorocentrum</taxon>
    </lineage>
</organism>
<feature type="chain" id="PRO_5046570115" description="Transmembrane 9 superfamily member" evidence="1">
    <location>
        <begin position="24"/>
        <end position="207"/>
    </location>
</feature>
<proteinExistence type="predicted"/>
<name>A0ABN9QVV3_9DINO</name>
<keyword evidence="3" id="KW-1185">Reference proteome</keyword>
<gene>
    <name evidence="2" type="ORF">PCOR1329_LOCUS15427</name>
</gene>
<evidence type="ECO:0000256" key="1">
    <source>
        <dbReference type="SAM" id="SignalP"/>
    </source>
</evidence>
<comment type="caution">
    <text evidence="2">The sequence shown here is derived from an EMBL/GenBank/DDBJ whole genome shotgun (WGS) entry which is preliminary data.</text>
</comment>
<keyword evidence="1" id="KW-0732">Signal</keyword>
<dbReference type="EMBL" id="CAUYUJ010004669">
    <property type="protein sequence ID" value="CAK0810465.1"/>
    <property type="molecule type" value="Genomic_DNA"/>
</dbReference>
<feature type="signal peptide" evidence="1">
    <location>
        <begin position="1"/>
        <end position="23"/>
    </location>
</feature>
<evidence type="ECO:0000313" key="3">
    <source>
        <dbReference type="Proteomes" id="UP001189429"/>
    </source>
</evidence>
<accession>A0ABN9QVV3</accession>
<dbReference type="Proteomes" id="UP001189429">
    <property type="component" value="Unassembled WGS sequence"/>
</dbReference>
<evidence type="ECO:0008006" key="4">
    <source>
        <dbReference type="Google" id="ProtNLM"/>
    </source>
</evidence>
<evidence type="ECO:0000313" key="2">
    <source>
        <dbReference type="EMBL" id="CAK0810465.1"/>
    </source>
</evidence>
<protein>
    <recommendedName>
        <fullName evidence="4">Transmembrane 9 superfamily member</fullName>
    </recommendedName>
</protein>
<dbReference type="PROSITE" id="PS51257">
    <property type="entry name" value="PROKAR_LIPOPROTEIN"/>
    <property type="match status" value="1"/>
</dbReference>
<reference evidence="2" key="1">
    <citation type="submission" date="2023-10" db="EMBL/GenBank/DDBJ databases">
        <authorList>
            <person name="Chen Y."/>
            <person name="Shah S."/>
            <person name="Dougan E. K."/>
            <person name="Thang M."/>
            <person name="Chan C."/>
        </authorList>
    </citation>
    <scope>NUCLEOTIDE SEQUENCE [LARGE SCALE GENOMIC DNA]</scope>
</reference>